<evidence type="ECO:0000313" key="6">
    <source>
        <dbReference type="EMBL" id="KAF2667312.1"/>
    </source>
</evidence>
<feature type="domain" description="Importin N-terminal" evidence="5">
    <location>
        <begin position="23"/>
        <end position="100"/>
    </location>
</feature>
<dbReference type="OrthoDB" id="431626at2759"/>
<dbReference type="InterPro" id="IPR011989">
    <property type="entry name" value="ARM-like"/>
</dbReference>
<evidence type="ECO:0000256" key="2">
    <source>
        <dbReference type="ARBA" id="ARBA00022448"/>
    </source>
</evidence>
<dbReference type="EMBL" id="MU004237">
    <property type="protein sequence ID" value="KAF2667312.1"/>
    <property type="molecule type" value="Genomic_DNA"/>
</dbReference>
<dbReference type="InterPro" id="IPR056840">
    <property type="entry name" value="HEAT_IPO9_central"/>
</dbReference>
<dbReference type="Pfam" id="PF25018">
    <property type="entry name" value="HEAT_IPO9_c"/>
    <property type="match status" value="1"/>
</dbReference>
<dbReference type="Pfam" id="PF03810">
    <property type="entry name" value="IBN_N"/>
    <property type="match status" value="1"/>
</dbReference>
<dbReference type="PANTHER" id="PTHR10997:SF9">
    <property type="entry name" value="IMPORTIN-9"/>
    <property type="match status" value="1"/>
</dbReference>
<evidence type="ECO:0000256" key="3">
    <source>
        <dbReference type="ARBA" id="ARBA00022927"/>
    </source>
</evidence>
<organism evidence="6 7">
    <name type="scientific">Microthyrium microscopicum</name>
    <dbReference type="NCBI Taxonomy" id="703497"/>
    <lineage>
        <taxon>Eukaryota</taxon>
        <taxon>Fungi</taxon>
        <taxon>Dikarya</taxon>
        <taxon>Ascomycota</taxon>
        <taxon>Pezizomycotina</taxon>
        <taxon>Dothideomycetes</taxon>
        <taxon>Dothideomycetes incertae sedis</taxon>
        <taxon>Microthyriales</taxon>
        <taxon>Microthyriaceae</taxon>
        <taxon>Microthyrium</taxon>
    </lineage>
</organism>
<dbReference type="InterPro" id="IPR016024">
    <property type="entry name" value="ARM-type_fold"/>
</dbReference>
<reference evidence="6" key="1">
    <citation type="journal article" date="2020" name="Stud. Mycol.">
        <title>101 Dothideomycetes genomes: a test case for predicting lifestyles and emergence of pathogens.</title>
        <authorList>
            <person name="Haridas S."/>
            <person name="Albert R."/>
            <person name="Binder M."/>
            <person name="Bloem J."/>
            <person name="Labutti K."/>
            <person name="Salamov A."/>
            <person name="Andreopoulos B."/>
            <person name="Baker S."/>
            <person name="Barry K."/>
            <person name="Bills G."/>
            <person name="Bluhm B."/>
            <person name="Cannon C."/>
            <person name="Castanera R."/>
            <person name="Culley D."/>
            <person name="Daum C."/>
            <person name="Ezra D."/>
            <person name="Gonzalez J."/>
            <person name="Henrissat B."/>
            <person name="Kuo A."/>
            <person name="Liang C."/>
            <person name="Lipzen A."/>
            <person name="Lutzoni F."/>
            <person name="Magnuson J."/>
            <person name="Mondo S."/>
            <person name="Nolan M."/>
            <person name="Ohm R."/>
            <person name="Pangilinan J."/>
            <person name="Park H.-J."/>
            <person name="Ramirez L."/>
            <person name="Alfaro M."/>
            <person name="Sun H."/>
            <person name="Tritt A."/>
            <person name="Yoshinaga Y."/>
            <person name="Zwiers L.-H."/>
            <person name="Turgeon B."/>
            <person name="Goodwin S."/>
            <person name="Spatafora J."/>
            <person name="Crous P."/>
            <person name="Grigoriev I."/>
        </authorList>
    </citation>
    <scope>NUCLEOTIDE SEQUENCE</scope>
    <source>
        <strain evidence="6">CBS 115976</strain>
    </source>
</reference>
<dbReference type="AlphaFoldDB" id="A0A6A6U591"/>
<dbReference type="GO" id="GO:0005829">
    <property type="term" value="C:cytosol"/>
    <property type="evidence" value="ECO:0007669"/>
    <property type="project" value="TreeGrafter"/>
</dbReference>
<keyword evidence="4" id="KW-0539">Nucleus</keyword>
<evidence type="ECO:0000259" key="5">
    <source>
        <dbReference type="PROSITE" id="PS50166"/>
    </source>
</evidence>
<dbReference type="GO" id="GO:0005635">
    <property type="term" value="C:nuclear envelope"/>
    <property type="evidence" value="ECO:0007669"/>
    <property type="project" value="TreeGrafter"/>
</dbReference>
<dbReference type="InterPro" id="IPR001494">
    <property type="entry name" value="Importin-beta_N"/>
</dbReference>
<sequence length="1028" mass="113767">MEEQIIQLLAATQSAEPTPRKSAELQLSHMYPTPGFALALGSIGSHDSVPLNIRQAALLYMRQFVQAAWSPDFDEFRGQVLVNDEEKLQLRQTLLELALNSNERKIRKAASYVCSKIGSTDFPDEWPDLLPTTLRVVQSGTEDQIGGALKLLADLIDESFNEEQFFGVARELVDSVYNVATNDALKTTVRALAILVFRGCFDILEMVMEEHKDAVQNFADETLTRWVPFFLQILQSKLPNPPTTEEESQRSPSAQSYRGLVALKLQAVKALMRIRQIFPSNLAPQSPTLFTATWEELSSLQNAYQNMFIQDSRPNRLEDDDGLPYTLDWLVLEELDFMKACLKAAPVKKELEGQLQNSTGVGGTWVTEVMKLIVAYAQITTEEEGLWNFDVNIFLSEESGVTANYTSRTACGDLATNLSDWLKHTAIDGLLSYVQSLGGAEQDWKSKESTLYLLSQFLLYFQEAEQQISAEVANGFVEYVNNAIHQSDEFLRARGYLVAGSLIRCAGTNLTGAGEVYLQATMNAINNDDSDVVKVACVRAMQFYIEQPCVEFAIPLQGPIINMLSNFVSSQDLQERAESDDFMAVLIQTIRDSILLDTHAAISLGGLDLLFRTASYGAGLFMISAMVSETFEEVTERIAAEGADQYSQLCEKILPMVIGAFRIGDPTEANALLNLAADLLTVLTKFGSEPLPNGFVGAIMPKLTQILLQSNDDELLKSCTASVKNILTHDHKQLLEWQDATTSKYGLEVILLIIDRLLGPHVEDNAGAEVGGLAAELVEKAGSERLGPYLMQLLQAVAVRLGSATQAQFIQSLILVFARLALTNAKDVVDFLGQVQIGDHNGLDVVIVKWLENSVNFAGYDEIRQNVLALTKLYELEDPRLSHIQVKGDLIVPVSDRIMTRSRAKLQPDEFTVVPANLKIIKVLVEELQFASGSKHELEAAALEAAEDEGSDDEDWEDDPNTLDFGGANIKELMAFADENPGANRQRDDETQAYLIQFFHQASQKPGFNDLFSALTAEEQNKLQSFGA</sequence>
<protein>
    <submittedName>
        <fullName evidence="6">ARM repeat-containing protein</fullName>
    </submittedName>
</protein>
<dbReference type="PANTHER" id="PTHR10997">
    <property type="entry name" value="IMPORTIN-7, 8, 11"/>
    <property type="match status" value="1"/>
</dbReference>
<dbReference type="Gene3D" id="1.25.10.10">
    <property type="entry name" value="Leucine-rich Repeat Variant"/>
    <property type="match status" value="1"/>
</dbReference>
<dbReference type="GO" id="GO:0031267">
    <property type="term" value="F:small GTPase binding"/>
    <property type="evidence" value="ECO:0007669"/>
    <property type="project" value="InterPro"/>
</dbReference>
<gene>
    <name evidence="6" type="ORF">BT63DRAFT_426202</name>
</gene>
<comment type="subcellular location">
    <subcellularLocation>
        <location evidence="1">Nucleus</location>
    </subcellularLocation>
</comment>
<evidence type="ECO:0000256" key="1">
    <source>
        <dbReference type="ARBA" id="ARBA00004123"/>
    </source>
</evidence>
<dbReference type="PROSITE" id="PS50166">
    <property type="entry name" value="IMPORTIN_B_NT"/>
    <property type="match status" value="1"/>
</dbReference>
<proteinExistence type="predicted"/>
<dbReference type="FunFam" id="1.25.10.10:FF:000373">
    <property type="entry name" value="Importin beta-5 subunit, putative"/>
    <property type="match status" value="1"/>
</dbReference>
<dbReference type="SMART" id="SM00913">
    <property type="entry name" value="IBN_N"/>
    <property type="match status" value="1"/>
</dbReference>
<dbReference type="Proteomes" id="UP000799302">
    <property type="component" value="Unassembled WGS sequence"/>
</dbReference>
<dbReference type="GO" id="GO:0006606">
    <property type="term" value="P:protein import into nucleus"/>
    <property type="evidence" value="ECO:0007669"/>
    <property type="project" value="TreeGrafter"/>
</dbReference>
<keyword evidence="2" id="KW-0813">Transport</keyword>
<evidence type="ECO:0000313" key="7">
    <source>
        <dbReference type="Proteomes" id="UP000799302"/>
    </source>
</evidence>
<dbReference type="SUPFAM" id="SSF48371">
    <property type="entry name" value="ARM repeat"/>
    <property type="match status" value="1"/>
</dbReference>
<evidence type="ECO:0000256" key="4">
    <source>
        <dbReference type="ARBA" id="ARBA00023242"/>
    </source>
</evidence>
<name>A0A6A6U591_9PEZI</name>
<accession>A0A6A6U591</accession>
<keyword evidence="3" id="KW-0653">Protein transport</keyword>
<keyword evidence="7" id="KW-1185">Reference proteome</keyword>